<dbReference type="Proteomes" id="UP000003751">
    <property type="component" value="Unassembled WGS sequence"/>
</dbReference>
<dbReference type="InterPro" id="IPR004843">
    <property type="entry name" value="Calcineurin-like_PHP"/>
</dbReference>
<dbReference type="Proteomes" id="UP000184203">
    <property type="component" value="Unassembled WGS sequence"/>
</dbReference>
<evidence type="ECO:0000313" key="4">
    <source>
        <dbReference type="Proteomes" id="UP000003751"/>
    </source>
</evidence>
<dbReference type="eggNOG" id="arCOG01145">
    <property type="taxonomic scope" value="Archaea"/>
</dbReference>
<evidence type="ECO:0000313" key="3">
    <source>
        <dbReference type="EMBL" id="SHK82029.1"/>
    </source>
</evidence>
<dbReference type="EMBL" id="FRAN01000003">
    <property type="protein sequence ID" value="SHK82029.1"/>
    <property type="molecule type" value="Genomic_DNA"/>
</dbReference>
<sequence>MLVLGDAHADDRDNRRALFAAYREANPDVTLQLGDLMFYDLPAPTWFIGGNNEDFDTIEALRNGLVSNSQVRNAHLIASTAVELDGLRIAGLSGNFAPTQYDRPRANLVGDRRRHFTHEDVEKAMELDSVDVLMTHEAPHGLPVAEDYDVGCSHIDDLISALSPDLCLIGHHHQHAETTIGETQVVSVAPTWERYYILDPESLTLTWHKTPTS</sequence>
<name>E7QTF4_HALPU</name>
<evidence type="ECO:0000313" key="5">
    <source>
        <dbReference type="Proteomes" id="UP000184203"/>
    </source>
</evidence>
<reference evidence="3" key="2">
    <citation type="submission" date="2016-11" db="EMBL/GenBank/DDBJ databases">
        <authorList>
            <person name="Jaros S."/>
            <person name="Januszkiewicz K."/>
            <person name="Wedrychowicz H."/>
        </authorList>
    </citation>
    <scope>NUCLEOTIDE SEQUENCE [LARGE SCALE GENOMIC DNA]</scope>
    <source>
        <strain evidence="3">DX253</strain>
    </source>
</reference>
<dbReference type="Gene3D" id="3.60.21.10">
    <property type="match status" value="1"/>
</dbReference>
<protein>
    <submittedName>
        <fullName evidence="3">Predicted phosphoesterase</fullName>
    </submittedName>
</protein>
<evidence type="ECO:0000259" key="1">
    <source>
        <dbReference type="Pfam" id="PF00149"/>
    </source>
</evidence>
<dbReference type="SUPFAM" id="SSF56300">
    <property type="entry name" value="Metallo-dependent phosphatases"/>
    <property type="match status" value="1"/>
</dbReference>
<reference evidence="2 4" key="1">
    <citation type="journal article" date="2014" name="ISME J.">
        <title>Trehalose/2-sulfotrehalose biosynthesis and glycine-betaine uptake are widely spread mechanisms for osmoadaptation in the Halobacteriales.</title>
        <authorList>
            <person name="Youssef N.H."/>
            <person name="Savage-Ashlock K.N."/>
            <person name="McCully A.L."/>
            <person name="Luedtke B."/>
            <person name="Shaw E.I."/>
            <person name="Hoff W.D."/>
            <person name="Elshahed M.S."/>
        </authorList>
    </citation>
    <scope>NUCLEOTIDE SEQUENCE [LARGE SCALE GENOMIC DNA]</scope>
    <source>
        <strain evidence="2 4">DX253</strain>
    </source>
</reference>
<dbReference type="EMBL" id="AEMG01000009">
    <property type="protein sequence ID" value="EFW91883.1"/>
    <property type="molecule type" value="Genomic_DNA"/>
</dbReference>
<dbReference type="Pfam" id="PF00149">
    <property type="entry name" value="Metallophos"/>
    <property type="match status" value="1"/>
</dbReference>
<dbReference type="AlphaFoldDB" id="E7QTF4"/>
<proteinExistence type="predicted"/>
<dbReference type="RefSeq" id="WP_007979478.1">
    <property type="nucleotide sequence ID" value="NZ_AEMG01000009.1"/>
</dbReference>
<feature type="domain" description="Calcineurin-like phosphoesterase" evidence="1">
    <location>
        <begin position="2"/>
        <end position="174"/>
    </location>
</feature>
<dbReference type="GO" id="GO:0016787">
    <property type="term" value="F:hydrolase activity"/>
    <property type="evidence" value="ECO:0007669"/>
    <property type="project" value="InterPro"/>
</dbReference>
<gene>
    <name evidence="3" type="ORF">SAMN05444342_2285</name>
    <name evidence="2" type="ORF">ZOD2009_10410</name>
</gene>
<dbReference type="STRING" id="797209.GCA_000376445_02713"/>
<dbReference type="OrthoDB" id="50367at2157"/>
<dbReference type="InterPro" id="IPR029052">
    <property type="entry name" value="Metallo-depent_PP-like"/>
</dbReference>
<organism evidence="2 4">
    <name type="scientific">Haladaptatus paucihalophilus DX253</name>
    <dbReference type="NCBI Taxonomy" id="797209"/>
    <lineage>
        <taxon>Archaea</taxon>
        <taxon>Methanobacteriati</taxon>
        <taxon>Methanobacteriota</taxon>
        <taxon>Stenosarchaea group</taxon>
        <taxon>Halobacteria</taxon>
        <taxon>Halobacteriales</taxon>
        <taxon>Haladaptataceae</taxon>
        <taxon>Haladaptatus</taxon>
    </lineage>
</organism>
<keyword evidence="5" id="KW-1185">Reference proteome</keyword>
<evidence type="ECO:0000313" key="2">
    <source>
        <dbReference type="EMBL" id="EFW91883.1"/>
    </source>
</evidence>
<dbReference type="PATRIC" id="fig|797209.4.peg.2044"/>
<reference evidence="5" key="3">
    <citation type="submission" date="2016-11" db="EMBL/GenBank/DDBJ databases">
        <authorList>
            <person name="Varghese N."/>
            <person name="Submissions S."/>
        </authorList>
    </citation>
    <scope>NUCLEOTIDE SEQUENCE [LARGE SCALE GENOMIC DNA]</scope>
    <source>
        <strain evidence="5">DX253</strain>
    </source>
</reference>
<accession>E7QTF4</accession>